<feature type="domain" description="VOC" evidence="1">
    <location>
        <begin position="5"/>
        <end position="120"/>
    </location>
</feature>
<keyword evidence="3" id="KW-1185">Reference proteome</keyword>
<name>A0ABV7WW06_9GAMM</name>
<dbReference type="InterPro" id="IPR004360">
    <property type="entry name" value="Glyas_Fos-R_dOase_dom"/>
</dbReference>
<comment type="caution">
    <text evidence="2">The sequence shown here is derived from an EMBL/GenBank/DDBJ whole genome shotgun (WGS) entry which is preliminary data.</text>
</comment>
<dbReference type="Gene3D" id="3.10.180.10">
    <property type="entry name" value="2,3-Dihydroxybiphenyl 1,2-Dioxygenase, domain 1"/>
    <property type="match status" value="1"/>
</dbReference>
<dbReference type="InterPro" id="IPR037523">
    <property type="entry name" value="VOC_core"/>
</dbReference>
<evidence type="ECO:0000313" key="2">
    <source>
        <dbReference type="EMBL" id="MFC3702708.1"/>
    </source>
</evidence>
<dbReference type="Pfam" id="PF04229">
    <property type="entry name" value="GrpB"/>
    <property type="match status" value="1"/>
</dbReference>
<gene>
    <name evidence="2" type="ORF">ACFOND_13785</name>
</gene>
<dbReference type="SUPFAM" id="SSF54593">
    <property type="entry name" value="Glyoxalase/Bleomycin resistance protein/Dihydroxybiphenyl dioxygenase"/>
    <property type="match status" value="1"/>
</dbReference>
<dbReference type="Proteomes" id="UP001595710">
    <property type="component" value="Unassembled WGS sequence"/>
</dbReference>
<dbReference type="PANTHER" id="PTHR34822:SF1">
    <property type="entry name" value="GRPB FAMILY PROTEIN"/>
    <property type="match status" value="1"/>
</dbReference>
<dbReference type="PANTHER" id="PTHR34822">
    <property type="entry name" value="GRPB DOMAIN PROTEIN (AFU_ORTHOLOGUE AFUA_1G01530)"/>
    <property type="match status" value="1"/>
</dbReference>
<evidence type="ECO:0000313" key="3">
    <source>
        <dbReference type="Proteomes" id="UP001595710"/>
    </source>
</evidence>
<dbReference type="InterPro" id="IPR043519">
    <property type="entry name" value="NT_sf"/>
</dbReference>
<accession>A0ABV7WW06</accession>
<dbReference type="InterPro" id="IPR029068">
    <property type="entry name" value="Glyas_Bleomycin-R_OHBP_Dase"/>
</dbReference>
<sequence>MNIKTVNHVQVSIPVGGEQAARDFYVGVLGLIEIPKPMVLRKNGGLWVDAGNIQIHFGSEDNSNRSTTKAHVAYEVPNLDAIRESLAKNRIEITDSIPIPGYQRFESRDPFGNRIEFMEKVLAGQSSSSAKIQIVPYTPRWKEEFEAIRAKLLEILDSGIQRIDHIGSTSLVNLAAKNVIDIQITVENLENKSIIKALESLGFIHLPEIKFDNLVGFSASSNELKKHFFKEPLGERRMHIHVRESGRVNQEYPILFRDFLRANSDVKGAYEQVKLELARRFSHDSNAYYAIKDPYMDTIYKAAKIWAREVGWVCRKAK</sequence>
<organism evidence="2 3">
    <name type="scientific">Reinekea marina</name>
    <dbReference type="NCBI Taxonomy" id="1310421"/>
    <lineage>
        <taxon>Bacteria</taxon>
        <taxon>Pseudomonadati</taxon>
        <taxon>Pseudomonadota</taxon>
        <taxon>Gammaproteobacteria</taxon>
        <taxon>Oceanospirillales</taxon>
        <taxon>Saccharospirillaceae</taxon>
        <taxon>Reinekea</taxon>
    </lineage>
</organism>
<dbReference type="InterPro" id="IPR007344">
    <property type="entry name" value="GrpB/CoaE"/>
</dbReference>
<evidence type="ECO:0000259" key="1">
    <source>
        <dbReference type="PROSITE" id="PS51819"/>
    </source>
</evidence>
<proteinExistence type="predicted"/>
<dbReference type="EMBL" id="JBHRYN010000016">
    <property type="protein sequence ID" value="MFC3702708.1"/>
    <property type="molecule type" value="Genomic_DNA"/>
</dbReference>
<protein>
    <submittedName>
        <fullName evidence="2">GrpB family protein</fullName>
    </submittedName>
</protein>
<dbReference type="RefSeq" id="WP_290280569.1">
    <property type="nucleotide sequence ID" value="NZ_JAUFQI010000001.1"/>
</dbReference>
<reference evidence="3" key="1">
    <citation type="journal article" date="2019" name="Int. J. Syst. Evol. Microbiol.">
        <title>The Global Catalogue of Microorganisms (GCM) 10K type strain sequencing project: providing services to taxonomists for standard genome sequencing and annotation.</title>
        <authorList>
            <consortium name="The Broad Institute Genomics Platform"/>
            <consortium name="The Broad Institute Genome Sequencing Center for Infectious Disease"/>
            <person name="Wu L."/>
            <person name="Ma J."/>
        </authorList>
    </citation>
    <scope>NUCLEOTIDE SEQUENCE [LARGE SCALE GENOMIC DNA]</scope>
    <source>
        <strain evidence="3">CECT 8288</strain>
    </source>
</reference>
<dbReference type="SUPFAM" id="SSF81301">
    <property type="entry name" value="Nucleotidyltransferase"/>
    <property type="match status" value="1"/>
</dbReference>
<dbReference type="Pfam" id="PF00903">
    <property type="entry name" value="Glyoxalase"/>
    <property type="match status" value="1"/>
</dbReference>
<dbReference type="PROSITE" id="PS51819">
    <property type="entry name" value="VOC"/>
    <property type="match status" value="1"/>
</dbReference>
<dbReference type="Gene3D" id="3.30.460.10">
    <property type="entry name" value="Beta Polymerase, domain 2"/>
    <property type="match status" value="1"/>
</dbReference>